<keyword evidence="3" id="KW-1185">Reference proteome</keyword>
<feature type="compositionally biased region" description="Basic and acidic residues" evidence="1">
    <location>
        <begin position="150"/>
        <end position="196"/>
    </location>
</feature>
<gene>
    <name evidence="2" type="ORF">MACH08_15910</name>
</gene>
<dbReference type="Proteomes" id="UP001275436">
    <property type="component" value="Unassembled WGS sequence"/>
</dbReference>
<feature type="region of interest" description="Disordered" evidence="1">
    <location>
        <begin position="91"/>
        <end position="251"/>
    </location>
</feature>
<sequence length="251" mass="27281">MRNKKLLFVNLGILFAFMVVVIIGISRVNATTEEEQPSISKSKRENQSTQISGLSQLSKKVVFSGKEIYKPRNLLERGDNGSFVLNSGNVKEASTEGDEVEVPTGNTHNSNLNQSNKQVTIETHSASSSNESNRSGSSNVKETTSSSPNAEKKDDTKPKNKDSNTGTDKNKGKGEEKGENKDKTDQKEKPEGEKGGKNGTSKPNPDIPPKEEAPDGDNEEEKDPDQVEDPEQENEPGDGGQDPNPRPQTSK</sequence>
<dbReference type="EMBL" id="BSKO01000001">
    <property type="protein sequence ID" value="GLO65807.1"/>
    <property type="molecule type" value="Genomic_DNA"/>
</dbReference>
<feature type="compositionally biased region" description="Acidic residues" evidence="1">
    <location>
        <begin position="214"/>
        <end position="236"/>
    </location>
</feature>
<accession>A0ABQ5TI31</accession>
<evidence type="ECO:0000313" key="3">
    <source>
        <dbReference type="Proteomes" id="UP001275436"/>
    </source>
</evidence>
<proteinExistence type="predicted"/>
<name>A0ABQ5TI31_9BACI</name>
<protein>
    <submittedName>
        <fullName evidence="2">Uncharacterized protein</fullName>
    </submittedName>
</protein>
<organism evidence="2 3">
    <name type="scientific">Oceanobacillus kimchii</name>
    <dbReference type="NCBI Taxonomy" id="746691"/>
    <lineage>
        <taxon>Bacteria</taxon>
        <taxon>Bacillati</taxon>
        <taxon>Bacillota</taxon>
        <taxon>Bacilli</taxon>
        <taxon>Bacillales</taxon>
        <taxon>Bacillaceae</taxon>
        <taxon>Oceanobacillus</taxon>
    </lineage>
</organism>
<dbReference type="RefSeq" id="WP_317957942.1">
    <property type="nucleotide sequence ID" value="NZ_BSKO01000001.1"/>
</dbReference>
<comment type="caution">
    <text evidence="2">The sequence shown here is derived from an EMBL/GenBank/DDBJ whole genome shotgun (WGS) entry which is preliminary data.</text>
</comment>
<reference evidence="2 3" key="1">
    <citation type="submission" date="2023-02" db="EMBL/GenBank/DDBJ databases">
        <title>Oceanobacillus kimchii IFOP_LL358 isolated form Alexandrium catenella lab strain.</title>
        <authorList>
            <person name="Gajardo G."/>
            <person name="Ueki S."/>
            <person name="Maruyama F."/>
        </authorList>
    </citation>
    <scope>NUCLEOTIDE SEQUENCE [LARGE SCALE GENOMIC DNA]</scope>
    <source>
        <strain evidence="2 3">IFOP_LL358</strain>
    </source>
</reference>
<feature type="compositionally biased region" description="Polar residues" evidence="1">
    <location>
        <begin position="104"/>
        <end position="124"/>
    </location>
</feature>
<feature type="compositionally biased region" description="Low complexity" evidence="1">
    <location>
        <begin position="125"/>
        <end position="139"/>
    </location>
</feature>
<evidence type="ECO:0000313" key="2">
    <source>
        <dbReference type="EMBL" id="GLO65807.1"/>
    </source>
</evidence>
<feature type="compositionally biased region" description="Polar residues" evidence="1">
    <location>
        <begin position="140"/>
        <end position="149"/>
    </location>
</feature>
<evidence type="ECO:0000256" key="1">
    <source>
        <dbReference type="SAM" id="MobiDB-lite"/>
    </source>
</evidence>